<dbReference type="GO" id="GO:1990180">
    <property type="term" value="P:mitochondrial tRNA 3'-end processing"/>
    <property type="evidence" value="ECO:0007669"/>
    <property type="project" value="TreeGrafter"/>
</dbReference>
<evidence type="ECO:0000256" key="1">
    <source>
        <dbReference type="ARBA" id="ARBA00001946"/>
    </source>
</evidence>
<organism evidence="12 13">
    <name type="scientific">Ceratosolen solmsi marchali</name>
    <dbReference type="NCBI Taxonomy" id="326594"/>
    <lineage>
        <taxon>Eukaryota</taxon>
        <taxon>Metazoa</taxon>
        <taxon>Ecdysozoa</taxon>
        <taxon>Arthropoda</taxon>
        <taxon>Hexapoda</taxon>
        <taxon>Insecta</taxon>
        <taxon>Pterygota</taxon>
        <taxon>Neoptera</taxon>
        <taxon>Endopterygota</taxon>
        <taxon>Hymenoptera</taxon>
        <taxon>Apocrita</taxon>
        <taxon>Proctotrupomorpha</taxon>
        <taxon>Chalcidoidea</taxon>
        <taxon>Agaonidae</taxon>
        <taxon>Agaoninae</taxon>
        <taxon>Ceratosolen</taxon>
    </lineage>
</organism>
<keyword evidence="4" id="KW-0819">tRNA processing</keyword>
<evidence type="ECO:0000313" key="12">
    <source>
        <dbReference type="Proteomes" id="UP000695007"/>
    </source>
</evidence>
<dbReference type="Gene3D" id="1.10.3090.10">
    <property type="entry name" value="cca-adding enzyme, domain 2"/>
    <property type="match status" value="1"/>
</dbReference>
<dbReference type="GO" id="GO:0046872">
    <property type="term" value="F:metal ion binding"/>
    <property type="evidence" value="ECO:0007669"/>
    <property type="project" value="UniProtKB-KW"/>
</dbReference>
<dbReference type="InterPro" id="IPR002646">
    <property type="entry name" value="PolA_pol_head_dom"/>
</dbReference>
<name>A0AAJ6YU65_9HYME</name>
<dbReference type="GO" id="GO:0000166">
    <property type="term" value="F:nucleotide binding"/>
    <property type="evidence" value="ECO:0007669"/>
    <property type="project" value="UniProtKB-KW"/>
</dbReference>
<feature type="domain" description="tRNA nucleotidyltransferase/poly(A) polymerase RNA and SrmB- binding" evidence="11">
    <location>
        <begin position="220"/>
        <end position="265"/>
    </location>
</feature>
<dbReference type="GO" id="GO:0016779">
    <property type="term" value="F:nucleotidyltransferase activity"/>
    <property type="evidence" value="ECO:0007669"/>
    <property type="project" value="UniProtKB-KW"/>
</dbReference>
<dbReference type="GO" id="GO:0000049">
    <property type="term" value="F:tRNA binding"/>
    <property type="evidence" value="ECO:0007669"/>
    <property type="project" value="TreeGrafter"/>
</dbReference>
<dbReference type="Gene3D" id="3.30.460.10">
    <property type="entry name" value="Beta Polymerase, domain 2"/>
    <property type="match status" value="1"/>
</dbReference>
<evidence type="ECO:0000313" key="13">
    <source>
        <dbReference type="RefSeq" id="XP_011504427.1"/>
    </source>
</evidence>
<evidence type="ECO:0000256" key="4">
    <source>
        <dbReference type="ARBA" id="ARBA00022694"/>
    </source>
</evidence>
<evidence type="ECO:0000256" key="6">
    <source>
        <dbReference type="ARBA" id="ARBA00022723"/>
    </source>
</evidence>
<proteinExistence type="inferred from homology"/>
<evidence type="ECO:0000256" key="7">
    <source>
        <dbReference type="ARBA" id="ARBA00022741"/>
    </source>
</evidence>
<dbReference type="SUPFAM" id="SSF81301">
    <property type="entry name" value="Nucleotidyltransferase"/>
    <property type="match status" value="1"/>
</dbReference>
<evidence type="ECO:0000259" key="10">
    <source>
        <dbReference type="Pfam" id="PF01743"/>
    </source>
</evidence>
<sequence>MPIAKRFIDTNKWIKIHMSNKNLLHRSDPVIKILDTPEFKSLFTPELIHLSNIFKKYNFELRIAGGAVRDILMNINPKDLDFATNATPTEMKDIFTNEDIRMINGNGEKHGTITSRINNKQNFEITTLRVDVVTNGRHADVEFTTDWLLDASRRDLTINSMFLDLNGKVYDYFYGYEDLTKRNVIFVGDPAERICEDFLRILRYFRFYGRISDVGDNFDVRTIQAIKDNVSGLEIISGERIWHEWSMILEGKFCREITRKILECGCGKYMGIPKNPNYDEFDKVCLNAEKNNVKLRPISYATALLNNEDEVLDLTMRLKFTKYDRLLALSIVEYRENELDENSLKFYQKLILKSIYKVSDAKEYVCEFLRYKGAMDLLEKMKKFNTNFPVRGSELLPFVNDKRIMQHVINELKDVWVDNDCEISLTEMKDVIPSIVEKVKNERKYMDNSFKNNRKKKFRKY</sequence>
<comment type="cofactor">
    <cofactor evidence="1">
        <name>Mg(2+)</name>
        <dbReference type="ChEBI" id="CHEBI:18420"/>
    </cofactor>
</comment>
<feature type="domain" description="Poly A polymerase head" evidence="10">
    <location>
        <begin position="61"/>
        <end position="184"/>
    </location>
</feature>
<dbReference type="Proteomes" id="UP000695007">
    <property type="component" value="Unplaced"/>
</dbReference>
<dbReference type="RefSeq" id="XP_011504427.1">
    <property type="nucleotide sequence ID" value="XM_011506125.1"/>
</dbReference>
<keyword evidence="8" id="KW-0460">Magnesium</keyword>
<dbReference type="GO" id="GO:0005739">
    <property type="term" value="C:mitochondrion"/>
    <property type="evidence" value="ECO:0007669"/>
    <property type="project" value="TreeGrafter"/>
</dbReference>
<dbReference type="SUPFAM" id="SSF81891">
    <property type="entry name" value="Poly A polymerase C-terminal region-like"/>
    <property type="match status" value="1"/>
</dbReference>
<dbReference type="CDD" id="cd05398">
    <property type="entry name" value="NT_ClassII-CCAase"/>
    <property type="match status" value="1"/>
</dbReference>
<dbReference type="Pfam" id="PF01743">
    <property type="entry name" value="PolyA_pol"/>
    <property type="match status" value="1"/>
</dbReference>
<dbReference type="InterPro" id="IPR050264">
    <property type="entry name" value="Bact_CCA-adding_enz_type3_sf"/>
</dbReference>
<evidence type="ECO:0000256" key="9">
    <source>
        <dbReference type="RuleBase" id="RU003953"/>
    </source>
</evidence>
<evidence type="ECO:0000259" key="11">
    <source>
        <dbReference type="Pfam" id="PF12627"/>
    </source>
</evidence>
<evidence type="ECO:0000256" key="3">
    <source>
        <dbReference type="ARBA" id="ARBA00022679"/>
    </source>
</evidence>
<keyword evidence="6" id="KW-0479">Metal-binding</keyword>
<dbReference type="PANTHER" id="PTHR46173:SF1">
    <property type="entry name" value="CCA TRNA NUCLEOTIDYLTRANSFERASE 1, MITOCHONDRIAL"/>
    <property type="match status" value="1"/>
</dbReference>
<dbReference type="PANTHER" id="PTHR46173">
    <property type="entry name" value="CCA TRNA NUCLEOTIDYLTRANSFERASE 1, MITOCHONDRIAL"/>
    <property type="match status" value="1"/>
</dbReference>
<evidence type="ECO:0000256" key="5">
    <source>
        <dbReference type="ARBA" id="ARBA00022695"/>
    </source>
</evidence>
<gene>
    <name evidence="13" type="primary">LOC105367424</name>
</gene>
<protein>
    <submittedName>
        <fullName evidence="13">CCA tRNA nucleotidyltransferase 1, mitochondrial isoform X1</fullName>
    </submittedName>
</protein>
<keyword evidence="5" id="KW-0548">Nucleotidyltransferase</keyword>
<dbReference type="Pfam" id="PF12627">
    <property type="entry name" value="PolyA_pol_RNAbd"/>
    <property type="match status" value="1"/>
</dbReference>
<comment type="similarity">
    <text evidence="2 9">Belongs to the tRNA nucleotidyltransferase/poly(A) polymerase family.</text>
</comment>
<keyword evidence="3 9" id="KW-0808">Transferase</keyword>
<evidence type="ECO:0000256" key="2">
    <source>
        <dbReference type="ARBA" id="ARBA00007265"/>
    </source>
</evidence>
<dbReference type="GeneID" id="105367424"/>
<evidence type="ECO:0000256" key="8">
    <source>
        <dbReference type="ARBA" id="ARBA00022842"/>
    </source>
</evidence>
<accession>A0AAJ6YU65</accession>
<reference evidence="13" key="1">
    <citation type="submission" date="2025-08" db="UniProtKB">
        <authorList>
            <consortium name="RefSeq"/>
        </authorList>
    </citation>
    <scope>IDENTIFICATION</scope>
</reference>
<dbReference type="InterPro" id="IPR032828">
    <property type="entry name" value="PolyA_RNA-bd"/>
</dbReference>
<dbReference type="GO" id="GO:0001680">
    <property type="term" value="P:tRNA 3'-terminal CCA addition"/>
    <property type="evidence" value="ECO:0007669"/>
    <property type="project" value="TreeGrafter"/>
</dbReference>
<dbReference type="InterPro" id="IPR043519">
    <property type="entry name" value="NT_sf"/>
</dbReference>
<dbReference type="KEGG" id="csol:105367424"/>
<keyword evidence="9" id="KW-0694">RNA-binding</keyword>
<keyword evidence="12" id="KW-1185">Reference proteome</keyword>
<dbReference type="AlphaFoldDB" id="A0AAJ6YU65"/>
<keyword evidence="7" id="KW-0547">Nucleotide-binding</keyword>